<name>A0A8X6PQX5_NEPPI</name>
<comment type="caution">
    <text evidence="1">The sequence shown here is derived from an EMBL/GenBank/DDBJ whole genome shotgun (WGS) entry which is preliminary data.</text>
</comment>
<dbReference type="OrthoDB" id="6437669at2759"/>
<organism evidence="1 2">
    <name type="scientific">Nephila pilipes</name>
    <name type="common">Giant wood spider</name>
    <name type="synonym">Nephila maculata</name>
    <dbReference type="NCBI Taxonomy" id="299642"/>
    <lineage>
        <taxon>Eukaryota</taxon>
        <taxon>Metazoa</taxon>
        <taxon>Ecdysozoa</taxon>
        <taxon>Arthropoda</taxon>
        <taxon>Chelicerata</taxon>
        <taxon>Arachnida</taxon>
        <taxon>Araneae</taxon>
        <taxon>Araneomorphae</taxon>
        <taxon>Entelegynae</taxon>
        <taxon>Araneoidea</taxon>
        <taxon>Nephilidae</taxon>
        <taxon>Nephila</taxon>
    </lineage>
</organism>
<accession>A0A8X6PQX5</accession>
<protein>
    <submittedName>
        <fullName evidence="1">Uncharacterized protein</fullName>
    </submittedName>
</protein>
<gene>
    <name evidence="1" type="primary">AVEN_229826_1</name>
    <name evidence="1" type="ORF">NPIL_564251</name>
</gene>
<dbReference type="Proteomes" id="UP000887013">
    <property type="component" value="Unassembled WGS sequence"/>
</dbReference>
<keyword evidence="2" id="KW-1185">Reference proteome</keyword>
<evidence type="ECO:0000313" key="1">
    <source>
        <dbReference type="EMBL" id="GFT78842.1"/>
    </source>
</evidence>
<proteinExistence type="predicted"/>
<dbReference type="EMBL" id="BMAW01022663">
    <property type="protein sequence ID" value="GFT78842.1"/>
    <property type="molecule type" value="Genomic_DNA"/>
</dbReference>
<sequence>MNISPIKNISDIHGLHNLCDEYETQIRSLEALGVTEKSYSCLLFPILLKVLPCELTLEFTRIEDNGEKWDVQILINFLRDETESRERAFQLHRSELKLVEIKPRRDVRTYGRNRFDDKYRRNIKTSCSSAPLSDQT</sequence>
<evidence type="ECO:0000313" key="2">
    <source>
        <dbReference type="Proteomes" id="UP000887013"/>
    </source>
</evidence>
<reference evidence="1" key="1">
    <citation type="submission" date="2020-08" db="EMBL/GenBank/DDBJ databases">
        <title>Multicomponent nature underlies the extraordinary mechanical properties of spider dragline silk.</title>
        <authorList>
            <person name="Kono N."/>
            <person name="Nakamura H."/>
            <person name="Mori M."/>
            <person name="Yoshida Y."/>
            <person name="Ohtoshi R."/>
            <person name="Malay A.D."/>
            <person name="Moran D.A.P."/>
            <person name="Tomita M."/>
            <person name="Numata K."/>
            <person name="Arakawa K."/>
        </authorList>
    </citation>
    <scope>NUCLEOTIDE SEQUENCE</scope>
</reference>
<dbReference type="AlphaFoldDB" id="A0A8X6PQX5"/>